<dbReference type="EMBL" id="JBANDC010000001">
    <property type="protein sequence ID" value="MEM4985810.1"/>
    <property type="molecule type" value="Genomic_DNA"/>
</dbReference>
<dbReference type="Pfam" id="PF02518">
    <property type="entry name" value="HATPase_c"/>
    <property type="match status" value="1"/>
</dbReference>
<keyword evidence="4" id="KW-0472">Membrane</keyword>
<evidence type="ECO:0000256" key="3">
    <source>
        <dbReference type="ARBA" id="ARBA00023012"/>
    </source>
</evidence>
<dbReference type="SUPFAM" id="SSF63829">
    <property type="entry name" value="Calcium-dependent phosphotriesterase"/>
    <property type="match status" value="3"/>
</dbReference>
<evidence type="ECO:0000256" key="4">
    <source>
        <dbReference type="SAM" id="Phobius"/>
    </source>
</evidence>
<dbReference type="InterPro" id="IPR050482">
    <property type="entry name" value="Sensor_HK_TwoCompSys"/>
</dbReference>
<evidence type="ECO:0000313" key="6">
    <source>
        <dbReference type="EMBL" id="MEM4985810.1"/>
    </source>
</evidence>
<keyword evidence="4" id="KW-0812">Transmembrane</keyword>
<feature type="domain" description="Histidine kinase/HSP90-like ATPase" evidence="5">
    <location>
        <begin position="891"/>
        <end position="984"/>
    </location>
</feature>
<dbReference type="InterPro" id="IPR036890">
    <property type="entry name" value="HATPase_C_sf"/>
</dbReference>
<evidence type="ECO:0000313" key="7">
    <source>
        <dbReference type="Proteomes" id="UP001495910"/>
    </source>
</evidence>
<comment type="caution">
    <text evidence="6">The sequence shown here is derived from an EMBL/GenBank/DDBJ whole genome shotgun (WGS) entry which is preliminary data.</text>
</comment>
<gene>
    <name evidence="6" type="ORF">V8G57_00270</name>
</gene>
<dbReference type="Gene3D" id="1.20.5.1930">
    <property type="match status" value="1"/>
</dbReference>
<dbReference type="Gene3D" id="2.130.10.10">
    <property type="entry name" value="YVTN repeat-like/Quinoprotein amine dehydrogenase"/>
    <property type="match status" value="3"/>
</dbReference>
<keyword evidence="1" id="KW-0808">Transferase</keyword>
<dbReference type="Pfam" id="PF07494">
    <property type="entry name" value="Reg_prop"/>
    <property type="match status" value="2"/>
</dbReference>
<dbReference type="Proteomes" id="UP001495910">
    <property type="component" value="Unassembled WGS sequence"/>
</dbReference>
<dbReference type="SMART" id="SM00387">
    <property type="entry name" value="HATPase_c"/>
    <property type="match status" value="1"/>
</dbReference>
<evidence type="ECO:0000256" key="1">
    <source>
        <dbReference type="ARBA" id="ARBA00022679"/>
    </source>
</evidence>
<dbReference type="Gene3D" id="3.30.565.10">
    <property type="entry name" value="Histidine kinase-like ATPase, C-terminal domain"/>
    <property type="match status" value="1"/>
</dbReference>
<dbReference type="InterPro" id="IPR013783">
    <property type="entry name" value="Ig-like_fold"/>
</dbReference>
<accession>A0ABU9PP97</accession>
<keyword evidence="4" id="KW-1133">Transmembrane helix</keyword>
<organism evidence="6 7">
    <name type="scientific">Collimonas rhizosphaerae</name>
    <dbReference type="NCBI Taxonomy" id="3126357"/>
    <lineage>
        <taxon>Bacteria</taxon>
        <taxon>Pseudomonadati</taxon>
        <taxon>Pseudomonadota</taxon>
        <taxon>Betaproteobacteria</taxon>
        <taxon>Burkholderiales</taxon>
        <taxon>Oxalobacteraceae</taxon>
        <taxon>Collimonas</taxon>
    </lineage>
</organism>
<name>A0ABU9PP97_9BURK</name>
<dbReference type="InterPro" id="IPR015943">
    <property type="entry name" value="WD40/YVTN_repeat-like_dom_sf"/>
</dbReference>
<proteinExistence type="predicted"/>
<keyword evidence="3" id="KW-0902">Two-component regulatory system</keyword>
<dbReference type="Pfam" id="PF07495">
    <property type="entry name" value="Y_Y_Y"/>
    <property type="match status" value="1"/>
</dbReference>
<dbReference type="InterPro" id="IPR011712">
    <property type="entry name" value="Sig_transdc_His_kin_sub3_dim/P"/>
</dbReference>
<dbReference type="InterPro" id="IPR003594">
    <property type="entry name" value="HATPase_dom"/>
</dbReference>
<dbReference type="CDD" id="cd16917">
    <property type="entry name" value="HATPase_UhpB-NarQ-NarX-like"/>
    <property type="match status" value="1"/>
</dbReference>
<dbReference type="Gene3D" id="2.60.40.10">
    <property type="entry name" value="Immunoglobulins"/>
    <property type="match status" value="1"/>
</dbReference>
<dbReference type="PANTHER" id="PTHR24421:SF59">
    <property type="entry name" value="OXYGEN SENSOR HISTIDINE KINASE NREB"/>
    <property type="match status" value="1"/>
</dbReference>
<protein>
    <submittedName>
        <fullName evidence="6">Two-component regulator propeller domain-containing protein</fullName>
    </submittedName>
</protein>
<evidence type="ECO:0000256" key="2">
    <source>
        <dbReference type="ARBA" id="ARBA00022777"/>
    </source>
</evidence>
<keyword evidence="7" id="KW-1185">Reference proteome</keyword>
<sequence>MLLWLLSFPLLAICQQLPLRYYKQVDGLGNLAVNALAQERSGYIWIGTENGLFRYDGARFERFELGDGVAAPNIFALHVDADGHLWAGTSNGLHQLQGQRFVLTQFQNTRLTFDKGQVFSSLGSNRFLALSQDQLWLLKSTDQGATWQAHPFFSAEQLAQHPEMHSLRSIHVGPKGDLWIGCSQSLCHYDQGKLLVLGRKEGLPAERWVAMLHDRQGTLWLRGERHVFALPADANSFLDRSPAQDQQKKAGRVPLLVADASGRILSQQDSGIIRWQGNSWESFTESNGLAIGGGINSILVDRDDGVWLGSFGLGLIHWLGYPSWENWTSTQGLPSNVVWSFLRDQEGLLHVGTASGSATLQKTGRFSIFPGRYGDRSHQWDSLVQDGRGRIWASSLSGFLVRRDPGAKRDAVVAKLPMIVRLFFDRSGQLWICTRRGLYVIKHADANAVPLQVTEFTSITGSADIRFFHGCQSKSGALWFVSNKGVLRFDGGGWRKRRLSPAAPVARLESIVCSDNGDLWFGTGGGGIWRAREQDDRLEISDATPLPLLNQAVLSLLEDRRGWLWLATDTGIAVWNRAQWRFFNQESGMVWNDSNQYALYEDSDGSIWVGTSNGASHIVHPESLFAPVHLEVQVASVTGDGQVLAADKPIRLPWTTGPLNFKLAVLSYQNREAVQFSYRLKGLERDWSKTAIPEVRYPALPPGRYSLQVAADNVAMQTSSPMAEIGIVILPPWWKTTTIYVACAVFLLLLLFLIERHRARSLRARQQLKAQLERERAYELEQSREEERKHLTREIHDELGQYLSALRMGVSVVGMEFGEKNPSLQGKIQRLVSLVDGTIRVVRNIVSALRPGALDMGIVSALEWLVEEFSENTGIPCTLRVCEETITLDDKRATTIFRIVQESLTNIGRHAEASQVGIRLERKDQHYLLEVCDNGKGFDPALRKKKSFGLVGIRERASMLDGHADIISVPNVGTTIKVFIPIGG</sequence>
<feature type="transmembrane region" description="Helical" evidence="4">
    <location>
        <begin position="733"/>
        <end position="754"/>
    </location>
</feature>
<keyword evidence="2" id="KW-0418">Kinase</keyword>
<reference evidence="6 7" key="1">
    <citation type="submission" date="2024-02" db="EMBL/GenBank/DDBJ databases">
        <title>Draft genome sequence of Collimonas sp. strain H4R21, an effective mineral-weathering bacterial strain isolated from the beech rhizosphere.</title>
        <authorList>
            <person name="Morin E."/>
            <person name="Uroz S."/>
            <person name="Leveau J.H.J."/>
            <person name="Kumar R."/>
            <person name="Rey M.W."/>
            <person name="Pham J."/>
        </authorList>
    </citation>
    <scope>NUCLEOTIDE SEQUENCE [LARGE SCALE GENOMIC DNA]</scope>
    <source>
        <strain evidence="6 7">H4R21</strain>
    </source>
</reference>
<dbReference type="SUPFAM" id="SSF55874">
    <property type="entry name" value="ATPase domain of HSP90 chaperone/DNA topoisomerase II/histidine kinase"/>
    <property type="match status" value="1"/>
</dbReference>
<dbReference type="InterPro" id="IPR011123">
    <property type="entry name" value="Y_Y_Y"/>
</dbReference>
<dbReference type="InterPro" id="IPR011110">
    <property type="entry name" value="Reg_prop"/>
</dbReference>
<dbReference type="RefSeq" id="WP_342827717.1">
    <property type="nucleotide sequence ID" value="NZ_JBANDC010000001.1"/>
</dbReference>
<dbReference type="PANTHER" id="PTHR24421">
    <property type="entry name" value="NITRATE/NITRITE SENSOR PROTEIN NARX-RELATED"/>
    <property type="match status" value="1"/>
</dbReference>
<dbReference type="Pfam" id="PF07730">
    <property type="entry name" value="HisKA_3"/>
    <property type="match status" value="1"/>
</dbReference>
<evidence type="ECO:0000259" key="5">
    <source>
        <dbReference type="SMART" id="SM00387"/>
    </source>
</evidence>